<dbReference type="AlphaFoldDB" id="A0A438HDL6"/>
<dbReference type="GO" id="GO:0000139">
    <property type="term" value="C:Golgi membrane"/>
    <property type="evidence" value="ECO:0007669"/>
    <property type="project" value="UniProtKB-SubCell"/>
</dbReference>
<dbReference type="Proteomes" id="UP000288805">
    <property type="component" value="Unassembled WGS sequence"/>
</dbReference>
<keyword evidence="6" id="KW-1133">Transmembrane helix</keyword>
<evidence type="ECO:0000313" key="8">
    <source>
        <dbReference type="EMBL" id="RVW82540.1"/>
    </source>
</evidence>
<dbReference type="GO" id="GO:0016757">
    <property type="term" value="F:glycosyltransferase activity"/>
    <property type="evidence" value="ECO:0007669"/>
    <property type="project" value="UniProtKB-KW"/>
</dbReference>
<accession>A0A438HDL6</accession>
<evidence type="ECO:0000256" key="3">
    <source>
        <dbReference type="ARBA" id="ARBA00022676"/>
    </source>
</evidence>
<dbReference type="InterPro" id="IPR004263">
    <property type="entry name" value="Exostosin"/>
</dbReference>
<dbReference type="PANTHER" id="PTHR11062">
    <property type="entry name" value="EXOSTOSIN HEPARAN SULFATE GLYCOSYLTRANSFERASE -RELATED"/>
    <property type="match status" value="1"/>
</dbReference>
<evidence type="ECO:0000256" key="2">
    <source>
        <dbReference type="ARBA" id="ARBA00010271"/>
    </source>
</evidence>
<comment type="subcellular location">
    <subcellularLocation>
        <location evidence="1">Golgi apparatus membrane</location>
        <topology evidence="1">Single-pass type II membrane protein</topology>
    </subcellularLocation>
</comment>
<comment type="caution">
    <text evidence="8">The sequence shown here is derived from an EMBL/GenBank/DDBJ whole genome shotgun (WGS) entry which is preliminary data.</text>
</comment>
<reference evidence="8 9" key="1">
    <citation type="journal article" date="2018" name="PLoS Genet.">
        <title>Population sequencing reveals clonal diversity and ancestral inbreeding in the grapevine cultivar Chardonnay.</title>
        <authorList>
            <person name="Roach M.J."/>
            <person name="Johnson D.L."/>
            <person name="Bohlmann J."/>
            <person name="van Vuuren H.J."/>
            <person name="Jones S.J."/>
            <person name="Pretorius I.S."/>
            <person name="Schmidt S.A."/>
            <person name="Borneman A.R."/>
        </authorList>
    </citation>
    <scope>NUCLEOTIDE SEQUENCE [LARGE SCALE GENOMIC DNA]</scope>
    <source>
        <strain evidence="9">cv. Chardonnay</strain>
        <tissue evidence="8">Leaf</tissue>
    </source>
</reference>
<protein>
    <submittedName>
        <fullName evidence="8">Xyloglucan galactosyltransferase MUR3</fullName>
    </submittedName>
</protein>
<keyword evidence="4" id="KW-0735">Signal-anchor</keyword>
<evidence type="ECO:0000256" key="6">
    <source>
        <dbReference type="SAM" id="Phobius"/>
    </source>
</evidence>
<organism evidence="8 9">
    <name type="scientific">Vitis vinifera</name>
    <name type="common">Grape</name>
    <dbReference type="NCBI Taxonomy" id="29760"/>
    <lineage>
        <taxon>Eukaryota</taxon>
        <taxon>Viridiplantae</taxon>
        <taxon>Streptophyta</taxon>
        <taxon>Embryophyta</taxon>
        <taxon>Tracheophyta</taxon>
        <taxon>Spermatophyta</taxon>
        <taxon>Magnoliopsida</taxon>
        <taxon>eudicotyledons</taxon>
        <taxon>Gunneridae</taxon>
        <taxon>Pentapetalae</taxon>
        <taxon>rosids</taxon>
        <taxon>Vitales</taxon>
        <taxon>Vitaceae</taxon>
        <taxon>Viteae</taxon>
        <taxon>Vitis</taxon>
    </lineage>
</organism>
<dbReference type="EMBL" id="QGNW01000238">
    <property type="protein sequence ID" value="RVW82540.1"/>
    <property type="molecule type" value="Genomic_DNA"/>
</dbReference>
<dbReference type="PANTHER" id="PTHR11062:SF282">
    <property type="entry name" value="XYLOGLUCAN GALACTOSYLTRANSFERASE GT11-RELATED"/>
    <property type="match status" value="1"/>
</dbReference>
<keyword evidence="3 8" id="KW-0328">Glycosyltransferase</keyword>
<evidence type="ECO:0000256" key="4">
    <source>
        <dbReference type="ARBA" id="ARBA00022968"/>
    </source>
</evidence>
<proteinExistence type="inferred from homology"/>
<evidence type="ECO:0000256" key="5">
    <source>
        <dbReference type="ARBA" id="ARBA00023034"/>
    </source>
</evidence>
<evidence type="ECO:0000256" key="1">
    <source>
        <dbReference type="ARBA" id="ARBA00004323"/>
    </source>
</evidence>
<name>A0A438HDL6_VITVI</name>
<sequence>MWSVRGHWKQMEKTVTWKCLNQFWSVLLPLCLFLFISALFFDFCGLKQGVLINFSARAPKIFGQIHPIVDECVGQYIYVHNLPSRFNDDLLEDCHSINQWYDICEYLSNSGLGPQLSNSGDVDDFPNKSWFATDQFLLEVIFRTRMKDYKCLTNDSAMASAVYVPFYAGLEISRHLWGFNASVRDAVSNDLIKFLVEQPEWKRMWGKDHFLIVGRVTWDFRRMPNNESFWGSNFLRLPESENMTILGIESSHGADNDFGIPYPTYFHPSHDSEVFEWQNRMRRKRRQYLFSFAGADRPQDGDSIRGEMMNQCRASRDKCKLLDCAFDKKNNCKTINVMQMFQNSSFCLQPTGDSFTRRSTFDSILAGCIPVFFHPVSAYRQYLWHLPKEHTKYSVFIPMNYIKEGIVSIEKVLLGIPEQRMLAMREEVISLIPKIIYANPSSKLETIEDAFDISIREVLQRVKEMRRVGRGERSTVG</sequence>
<comment type="similarity">
    <text evidence="2">Belongs to the glycosyltransferase 47 family.</text>
</comment>
<dbReference type="Pfam" id="PF03016">
    <property type="entry name" value="Exostosin_GT47"/>
    <property type="match status" value="1"/>
</dbReference>
<feature type="transmembrane region" description="Helical" evidence="6">
    <location>
        <begin position="21"/>
        <end position="41"/>
    </location>
</feature>
<dbReference type="InterPro" id="IPR040911">
    <property type="entry name" value="Exostosin_GT47"/>
</dbReference>
<keyword evidence="8" id="KW-0808">Transferase</keyword>
<keyword evidence="6" id="KW-0472">Membrane</keyword>
<gene>
    <name evidence="8" type="primary">MUR3_0</name>
    <name evidence="8" type="ORF">CK203_047123</name>
</gene>
<keyword evidence="6" id="KW-0812">Transmembrane</keyword>
<evidence type="ECO:0000259" key="7">
    <source>
        <dbReference type="Pfam" id="PF03016"/>
    </source>
</evidence>
<evidence type="ECO:0000313" key="9">
    <source>
        <dbReference type="Proteomes" id="UP000288805"/>
    </source>
</evidence>
<feature type="domain" description="Exostosin GT47" evidence="7">
    <location>
        <begin position="72"/>
        <end position="412"/>
    </location>
</feature>
<keyword evidence="5" id="KW-0333">Golgi apparatus</keyword>